<keyword evidence="2" id="KW-0812">Transmembrane</keyword>
<keyword evidence="2" id="KW-0472">Membrane</keyword>
<comment type="caution">
    <text evidence="3">The sequence shown here is derived from an EMBL/GenBank/DDBJ whole genome shotgun (WGS) entry which is preliminary data.</text>
</comment>
<accession>A0A9X3ADB8</accession>
<feature type="transmembrane region" description="Helical" evidence="2">
    <location>
        <begin position="18"/>
        <end position="38"/>
    </location>
</feature>
<organism evidence="3 4">
    <name type="scientific">Umezawaea endophytica</name>
    <dbReference type="NCBI Taxonomy" id="1654476"/>
    <lineage>
        <taxon>Bacteria</taxon>
        <taxon>Bacillati</taxon>
        <taxon>Actinomycetota</taxon>
        <taxon>Actinomycetes</taxon>
        <taxon>Pseudonocardiales</taxon>
        <taxon>Pseudonocardiaceae</taxon>
        <taxon>Umezawaea</taxon>
    </lineage>
</organism>
<evidence type="ECO:0000256" key="2">
    <source>
        <dbReference type="SAM" id="Phobius"/>
    </source>
</evidence>
<evidence type="ECO:0000313" key="4">
    <source>
        <dbReference type="Proteomes" id="UP001141259"/>
    </source>
</evidence>
<protein>
    <submittedName>
        <fullName evidence="3">Uncharacterized protein</fullName>
    </submittedName>
</protein>
<feature type="compositionally biased region" description="Polar residues" evidence="1">
    <location>
        <begin position="322"/>
        <end position="332"/>
    </location>
</feature>
<sequence>MSTVISTITSGSGKVGRYFTVVSTLPSALLVAYTYVLVRVAGAGPVNWSALASVSLHEVALLGLAALVLALATNPLQFVLIQVFEGYWGNSRLGVALATARTAHHRRRLAALRSAEASADAVVRKHGPAALWYWDVPVEAVHAAITRVESQRIRGGYPRIGEVLPTTLGNVLRRYENSVGKPYGLDPLSTIPRLAMVGGEREIAYVRDQRTQLELATRTAFVALCATLVTLVVMGRHGFWLLLAVVPYAVAFFSYRGAVALAHEYGTSLAVLTDLSRFDLYDRLRLTEVRDGDEERARNAKLMRIFAFDSNVSLRYERPPATQDTGSPTSCGSAPEEAQIE</sequence>
<keyword evidence="2" id="KW-1133">Transmembrane helix</keyword>
<feature type="transmembrane region" description="Helical" evidence="2">
    <location>
        <begin position="215"/>
        <end position="233"/>
    </location>
</feature>
<feature type="transmembrane region" description="Helical" evidence="2">
    <location>
        <begin position="239"/>
        <end position="255"/>
    </location>
</feature>
<keyword evidence="4" id="KW-1185">Reference proteome</keyword>
<evidence type="ECO:0000313" key="3">
    <source>
        <dbReference type="EMBL" id="MCS7475486.1"/>
    </source>
</evidence>
<reference evidence="3" key="1">
    <citation type="submission" date="2022-08" db="EMBL/GenBank/DDBJ databases">
        <authorList>
            <person name="Tistechok S."/>
            <person name="Samborskyy M."/>
            <person name="Roman I."/>
        </authorList>
    </citation>
    <scope>NUCLEOTIDE SEQUENCE</scope>
    <source>
        <strain evidence="3">DSM 103496</strain>
    </source>
</reference>
<gene>
    <name evidence="3" type="ORF">NZH93_01355</name>
</gene>
<feature type="region of interest" description="Disordered" evidence="1">
    <location>
        <begin position="317"/>
        <end position="341"/>
    </location>
</feature>
<feature type="transmembrane region" description="Helical" evidence="2">
    <location>
        <begin position="50"/>
        <end position="72"/>
    </location>
</feature>
<dbReference type="AlphaFoldDB" id="A0A9X3ADB8"/>
<name>A0A9X3ADB8_9PSEU</name>
<dbReference type="EMBL" id="JANYMP010000001">
    <property type="protein sequence ID" value="MCS7475486.1"/>
    <property type="molecule type" value="Genomic_DNA"/>
</dbReference>
<evidence type="ECO:0000256" key="1">
    <source>
        <dbReference type="SAM" id="MobiDB-lite"/>
    </source>
</evidence>
<proteinExistence type="predicted"/>
<dbReference type="Proteomes" id="UP001141259">
    <property type="component" value="Unassembled WGS sequence"/>
</dbReference>
<dbReference type="RefSeq" id="WP_259621001.1">
    <property type="nucleotide sequence ID" value="NZ_JANYMP010000001.1"/>
</dbReference>